<dbReference type="Pfam" id="PF00042">
    <property type="entry name" value="Globin"/>
    <property type="match status" value="1"/>
</dbReference>
<dbReference type="GO" id="GO:0008941">
    <property type="term" value="F:nitric oxide dioxygenase NAD(P)H activity"/>
    <property type="evidence" value="ECO:0007669"/>
    <property type="project" value="UniProtKB-EC"/>
</dbReference>
<dbReference type="Gene3D" id="3.40.50.80">
    <property type="entry name" value="Nucleotide-binding domain of ferredoxin-NADP reductase (FNR) module"/>
    <property type="match status" value="1"/>
</dbReference>
<keyword evidence="9" id="KW-0479">Metal-binding</keyword>
<dbReference type="InterPro" id="IPR000971">
    <property type="entry name" value="Globin"/>
</dbReference>
<keyword evidence="10" id="KW-0274">FAD</keyword>
<dbReference type="InterPro" id="IPR012292">
    <property type="entry name" value="Globin/Proto"/>
</dbReference>
<dbReference type="Proteomes" id="UP000502287">
    <property type="component" value="Chromosome"/>
</dbReference>
<protein>
    <recommendedName>
        <fullName evidence="4">nitric oxide dioxygenase</fullName>
        <ecNumber evidence="4">1.14.12.17</ecNumber>
    </recommendedName>
</protein>
<dbReference type="EMBL" id="CP015029">
    <property type="protein sequence ID" value="QIM64823.1"/>
    <property type="molecule type" value="Genomic_DNA"/>
</dbReference>
<dbReference type="Gene3D" id="1.10.490.10">
    <property type="entry name" value="Globins"/>
    <property type="match status" value="1"/>
</dbReference>
<dbReference type="Pfam" id="PF00970">
    <property type="entry name" value="FAD_binding_6"/>
    <property type="match status" value="1"/>
</dbReference>
<evidence type="ECO:0000256" key="13">
    <source>
        <dbReference type="ARBA" id="ARBA00023004"/>
    </source>
</evidence>
<evidence type="ECO:0000256" key="9">
    <source>
        <dbReference type="ARBA" id="ARBA00022723"/>
    </source>
</evidence>
<dbReference type="GO" id="GO:0009636">
    <property type="term" value="P:response to toxic substance"/>
    <property type="evidence" value="ECO:0007669"/>
    <property type="project" value="UniProtKB-KW"/>
</dbReference>
<keyword evidence="12" id="KW-0560">Oxidoreductase</keyword>
<comment type="similarity">
    <text evidence="18">Belongs to the globin family.</text>
</comment>
<evidence type="ECO:0000256" key="12">
    <source>
        <dbReference type="ARBA" id="ARBA00023002"/>
    </source>
</evidence>
<keyword evidence="7 18" id="KW-0561">Oxygen transport</keyword>
<proteinExistence type="inferred from homology"/>
<feature type="domain" description="FAD-binding FR-type" evidence="20">
    <location>
        <begin position="147"/>
        <end position="254"/>
    </location>
</feature>
<dbReference type="EC" id="1.14.12.17" evidence="4"/>
<comment type="similarity">
    <text evidence="3">In the C-terminal section; belongs to the flavoprotein pyridine nucleotide cytochrome reductase family.</text>
</comment>
<evidence type="ECO:0000259" key="19">
    <source>
        <dbReference type="PROSITE" id="PS01033"/>
    </source>
</evidence>
<dbReference type="InterPro" id="IPR001433">
    <property type="entry name" value="OxRdtase_FAD/NAD-bd"/>
</dbReference>
<dbReference type="Gene3D" id="2.40.30.10">
    <property type="entry name" value="Translation factors"/>
    <property type="match status" value="1"/>
</dbReference>
<keyword evidence="8" id="KW-0285">Flavoprotein</keyword>
<dbReference type="FunFam" id="1.10.490.10:FF:000003">
    <property type="entry name" value="Flavohemoprotein"/>
    <property type="match status" value="1"/>
</dbReference>
<evidence type="ECO:0000313" key="21">
    <source>
        <dbReference type="EMBL" id="QIM64823.1"/>
    </source>
</evidence>
<evidence type="ECO:0000256" key="10">
    <source>
        <dbReference type="ARBA" id="ARBA00022827"/>
    </source>
</evidence>
<comment type="function">
    <text evidence="15">Is involved in NO detoxification in an aerobic process, termed nitric oxide dioxygenase (NOD) reaction that utilizes O(2) and NAD(P)H to convert NO to nitrate, which protects the bacterium from various noxious nitrogen compounds. Therefore, plays a central role in the inducible response to nitrosative stress.</text>
</comment>
<dbReference type="PANTHER" id="PTHR43396:SF3">
    <property type="entry name" value="FLAVOHEMOPROTEIN"/>
    <property type="match status" value="1"/>
</dbReference>
<dbReference type="CDD" id="cd06184">
    <property type="entry name" value="flavohem_like_fad_nad_binding"/>
    <property type="match status" value="1"/>
</dbReference>
<evidence type="ECO:0000256" key="11">
    <source>
        <dbReference type="ARBA" id="ARBA00022857"/>
    </source>
</evidence>
<feature type="domain" description="Globin" evidence="19">
    <location>
        <begin position="1"/>
        <end position="138"/>
    </location>
</feature>
<keyword evidence="5" id="KW-0216">Detoxification</keyword>
<dbReference type="SUPFAM" id="SSF52343">
    <property type="entry name" value="Ferredoxin reductase-like, C-terminal NADP-linked domain"/>
    <property type="match status" value="1"/>
</dbReference>
<evidence type="ECO:0000256" key="16">
    <source>
        <dbReference type="ARBA" id="ARBA00048649"/>
    </source>
</evidence>
<dbReference type="AlphaFoldDB" id="A0AAE6X568"/>
<evidence type="ECO:0000256" key="5">
    <source>
        <dbReference type="ARBA" id="ARBA00022575"/>
    </source>
</evidence>
<reference evidence="22 23" key="2">
    <citation type="submission" date="2018-11" db="EMBL/GenBank/DDBJ databases">
        <title>Genomic Encyclopedia of Type Strains, Phase IV (KMG-IV): sequencing the most valuable type-strain genomes for metagenomic binning, comparative biology and taxonomic classification.</title>
        <authorList>
            <person name="Goeker M."/>
        </authorList>
    </citation>
    <scope>NUCLEOTIDE SEQUENCE [LARGE SCALE GENOMIC DNA]</scope>
    <source>
        <strain evidence="22 23">DSM 25797</strain>
    </source>
</reference>
<dbReference type="NCBIfam" id="NF009805">
    <property type="entry name" value="PRK13289.1"/>
    <property type="match status" value="1"/>
</dbReference>
<evidence type="ECO:0000256" key="1">
    <source>
        <dbReference type="ARBA" id="ARBA00001970"/>
    </source>
</evidence>
<dbReference type="CDD" id="cd14777">
    <property type="entry name" value="Yhb1-globin-like"/>
    <property type="match status" value="1"/>
</dbReference>
<evidence type="ECO:0000256" key="18">
    <source>
        <dbReference type="RuleBase" id="RU000356"/>
    </source>
</evidence>
<dbReference type="GO" id="GO:0046872">
    <property type="term" value="F:metal ion binding"/>
    <property type="evidence" value="ECO:0007669"/>
    <property type="project" value="UniProtKB-KW"/>
</dbReference>
<evidence type="ECO:0000313" key="22">
    <source>
        <dbReference type="EMBL" id="RPE92253.1"/>
    </source>
</evidence>
<dbReference type="InterPro" id="IPR009050">
    <property type="entry name" value="Globin-like_sf"/>
</dbReference>
<dbReference type="InterPro" id="IPR017927">
    <property type="entry name" value="FAD-bd_FR_type"/>
</dbReference>
<comment type="cofactor">
    <cofactor evidence="2">
        <name>FAD</name>
        <dbReference type="ChEBI" id="CHEBI:57692"/>
    </cofactor>
</comment>
<dbReference type="KEGG" id="fcl:A4G17_04930"/>
<evidence type="ECO:0000256" key="4">
    <source>
        <dbReference type="ARBA" id="ARBA00012229"/>
    </source>
</evidence>
<comment type="catalytic activity">
    <reaction evidence="16">
        <text>2 nitric oxide + NADH + 2 O2 = 2 nitrate + NAD(+) + H(+)</text>
        <dbReference type="Rhea" id="RHEA:19469"/>
        <dbReference type="ChEBI" id="CHEBI:15378"/>
        <dbReference type="ChEBI" id="CHEBI:15379"/>
        <dbReference type="ChEBI" id="CHEBI:16480"/>
        <dbReference type="ChEBI" id="CHEBI:17632"/>
        <dbReference type="ChEBI" id="CHEBI:57540"/>
        <dbReference type="ChEBI" id="CHEBI:57945"/>
        <dbReference type="EC" id="1.14.12.17"/>
    </reaction>
</comment>
<dbReference type="InterPro" id="IPR008333">
    <property type="entry name" value="Cbr1-like_FAD-bd_dom"/>
</dbReference>
<keyword evidence="18" id="KW-0813">Transport</keyword>
<dbReference type="GO" id="GO:0046210">
    <property type="term" value="P:nitric oxide catabolic process"/>
    <property type="evidence" value="ECO:0007669"/>
    <property type="project" value="TreeGrafter"/>
</dbReference>
<evidence type="ECO:0000256" key="15">
    <source>
        <dbReference type="ARBA" id="ARBA00025094"/>
    </source>
</evidence>
<reference evidence="21 24" key="1">
    <citation type="submission" date="2016-03" db="EMBL/GenBank/DDBJ databases">
        <authorList>
            <person name="Hansen M.J."/>
            <person name="Bojesen A.M."/>
            <person name="Planet P."/>
        </authorList>
    </citation>
    <scope>NUCLEOTIDE SEQUENCE [LARGE SCALE GENOMIC DNA]</scope>
    <source>
        <strain evidence="21 24">HPA 21</strain>
    </source>
</reference>
<dbReference type="Pfam" id="PF00175">
    <property type="entry name" value="NAD_binding_1"/>
    <property type="match status" value="1"/>
</dbReference>
<keyword evidence="22" id="KW-0223">Dioxygenase</keyword>
<dbReference type="RefSeq" id="WP_123957173.1">
    <property type="nucleotide sequence ID" value="NZ_CP015029.1"/>
</dbReference>
<dbReference type="FunFam" id="3.40.50.80:FF:000010">
    <property type="entry name" value="Flavohemoprotein"/>
    <property type="match status" value="1"/>
</dbReference>
<dbReference type="SUPFAM" id="SSF46458">
    <property type="entry name" value="Globin-like"/>
    <property type="match status" value="1"/>
</dbReference>
<dbReference type="GO" id="GO:0005344">
    <property type="term" value="F:oxygen carrier activity"/>
    <property type="evidence" value="ECO:0007669"/>
    <property type="project" value="UniProtKB-KW"/>
</dbReference>
<evidence type="ECO:0000256" key="14">
    <source>
        <dbReference type="ARBA" id="ARBA00023027"/>
    </source>
</evidence>
<keyword evidence="14" id="KW-0520">NAD</keyword>
<dbReference type="Proteomes" id="UP000276901">
    <property type="component" value="Unassembled WGS sequence"/>
</dbReference>
<evidence type="ECO:0000256" key="6">
    <source>
        <dbReference type="ARBA" id="ARBA00022617"/>
    </source>
</evidence>
<sequence length="384" mass="42470">MLDQQTKDIIKATIPVLEQHGTTITQTFYKNMFAAHPELLNIFNKTNQKQGRQPMALASTVLAAAKHIDNLGDILPHVMQIGHKHRALEIKAEHYPIVGENLLIAIKEVLGDAATPEIIDAWAKAYGVIADVFIQVEQAMYDKAAWQGFKPFKVVNKRPVSDSIVEFTVTADFPLPKVEAGQYITVRVQPKGEENLSLRHYSICSVDTSTGLKFAVKREGTGERKGLVSHYLHDEIQVGDTLEFTAPAGDFLLAESDKPLVLVSGGVGITPVVAMLEQQVNQNPARPIYWVHSCFNEKNHAFKAEVETLLEKAQHAVAHIVYTENAPRIDVNFVKQHLPQGSDVYLCGSIGFMEDVLAALKESGWAESDIHFEPFGPKMSVVSV</sequence>
<evidence type="ECO:0000256" key="7">
    <source>
        <dbReference type="ARBA" id="ARBA00022621"/>
    </source>
</evidence>
<dbReference type="PRINTS" id="PR00409">
    <property type="entry name" value="PHDIOXRDTASE"/>
</dbReference>
<dbReference type="GO" id="GO:0071500">
    <property type="term" value="P:cellular response to nitrosative stress"/>
    <property type="evidence" value="ECO:0007669"/>
    <property type="project" value="TreeGrafter"/>
</dbReference>
<keyword evidence="13" id="KW-0408">Iron</keyword>
<gene>
    <name evidence="21" type="ORF">A4G17_04930</name>
    <name evidence="22" type="ORF">EDC49_1543</name>
</gene>
<organism evidence="21 24">
    <name type="scientific">Frederiksenia canicola</name>
    <dbReference type="NCBI Taxonomy" id="123824"/>
    <lineage>
        <taxon>Bacteria</taxon>
        <taxon>Pseudomonadati</taxon>
        <taxon>Pseudomonadota</taxon>
        <taxon>Gammaproteobacteria</taxon>
        <taxon>Pasteurellales</taxon>
        <taxon>Pasteurellaceae</taxon>
        <taxon>Frederiksenia</taxon>
    </lineage>
</organism>
<dbReference type="GO" id="GO:0019825">
    <property type="term" value="F:oxygen binding"/>
    <property type="evidence" value="ECO:0007669"/>
    <property type="project" value="InterPro"/>
</dbReference>
<dbReference type="PROSITE" id="PS51384">
    <property type="entry name" value="FAD_FR"/>
    <property type="match status" value="1"/>
</dbReference>
<comment type="cofactor">
    <cofactor evidence="1">
        <name>heme b</name>
        <dbReference type="ChEBI" id="CHEBI:60344"/>
    </cofactor>
</comment>
<evidence type="ECO:0000313" key="23">
    <source>
        <dbReference type="Proteomes" id="UP000276901"/>
    </source>
</evidence>
<evidence type="ECO:0000256" key="2">
    <source>
        <dbReference type="ARBA" id="ARBA00001974"/>
    </source>
</evidence>
<evidence type="ECO:0000313" key="24">
    <source>
        <dbReference type="Proteomes" id="UP000502287"/>
    </source>
</evidence>
<name>A0AAE6X568_9PAST</name>
<comment type="catalytic activity">
    <reaction evidence="17">
        <text>2 nitric oxide + NADPH + 2 O2 = 2 nitrate + NADP(+) + H(+)</text>
        <dbReference type="Rhea" id="RHEA:19465"/>
        <dbReference type="ChEBI" id="CHEBI:15378"/>
        <dbReference type="ChEBI" id="CHEBI:15379"/>
        <dbReference type="ChEBI" id="CHEBI:16480"/>
        <dbReference type="ChEBI" id="CHEBI:17632"/>
        <dbReference type="ChEBI" id="CHEBI:57783"/>
        <dbReference type="ChEBI" id="CHEBI:58349"/>
        <dbReference type="EC" id="1.14.12.17"/>
    </reaction>
</comment>
<keyword evidence="6 18" id="KW-0349">Heme</keyword>
<dbReference type="InterPro" id="IPR017938">
    <property type="entry name" value="Riboflavin_synthase-like_b-brl"/>
</dbReference>
<dbReference type="GO" id="GO:0071949">
    <property type="term" value="F:FAD binding"/>
    <property type="evidence" value="ECO:0007669"/>
    <property type="project" value="TreeGrafter"/>
</dbReference>
<evidence type="ECO:0000256" key="17">
    <source>
        <dbReference type="ARBA" id="ARBA00049433"/>
    </source>
</evidence>
<keyword evidence="23" id="KW-1185">Reference proteome</keyword>
<dbReference type="GO" id="GO:0020037">
    <property type="term" value="F:heme binding"/>
    <property type="evidence" value="ECO:0007669"/>
    <property type="project" value="InterPro"/>
</dbReference>
<evidence type="ECO:0000256" key="8">
    <source>
        <dbReference type="ARBA" id="ARBA00022630"/>
    </source>
</evidence>
<dbReference type="InterPro" id="IPR039261">
    <property type="entry name" value="FNR_nucleotide-bd"/>
</dbReference>
<evidence type="ECO:0000259" key="20">
    <source>
        <dbReference type="PROSITE" id="PS51384"/>
    </source>
</evidence>
<accession>A0AAE6X568</accession>
<dbReference type="PANTHER" id="PTHR43396">
    <property type="entry name" value="FLAVOHEMOPROTEIN"/>
    <property type="match status" value="1"/>
</dbReference>
<keyword evidence="11" id="KW-0521">NADP</keyword>
<dbReference type="EMBL" id="RKQT01000003">
    <property type="protein sequence ID" value="RPE92253.1"/>
    <property type="molecule type" value="Genomic_DNA"/>
</dbReference>
<dbReference type="SUPFAM" id="SSF63380">
    <property type="entry name" value="Riboflavin synthase domain-like"/>
    <property type="match status" value="1"/>
</dbReference>
<evidence type="ECO:0000256" key="3">
    <source>
        <dbReference type="ARBA" id="ARBA00006401"/>
    </source>
</evidence>
<dbReference type="PROSITE" id="PS01033">
    <property type="entry name" value="GLOBIN"/>
    <property type="match status" value="1"/>
</dbReference>